<evidence type="ECO:0000313" key="1">
    <source>
        <dbReference type="EMBL" id="CAG8854278.1"/>
    </source>
</evidence>
<proteinExistence type="predicted"/>
<keyword evidence="2" id="KW-1185">Reference proteome</keyword>
<protein>
    <submittedName>
        <fullName evidence="1">19205_t:CDS:1</fullName>
    </submittedName>
</protein>
<dbReference type="EMBL" id="CAJVQB010135650">
    <property type="protein sequence ID" value="CAG8854278.1"/>
    <property type="molecule type" value="Genomic_DNA"/>
</dbReference>
<name>A0ABN7XIT1_GIGMA</name>
<gene>
    <name evidence="1" type="ORF">GMARGA_LOCUS43099</name>
</gene>
<feature type="non-terminal residue" evidence="1">
    <location>
        <position position="146"/>
    </location>
</feature>
<comment type="caution">
    <text evidence="1">The sequence shown here is derived from an EMBL/GenBank/DDBJ whole genome shotgun (WGS) entry which is preliminary data.</text>
</comment>
<organism evidence="1 2">
    <name type="scientific">Gigaspora margarita</name>
    <dbReference type="NCBI Taxonomy" id="4874"/>
    <lineage>
        <taxon>Eukaryota</taxon>
        <taxon>Fungi</taxon>
        <taxon>Fungi incertae sedis</taxon>
        <taxon>Mucoromycota</taxon>
        <taxon>Glomeromycotina</taxon>
        <taxon>Glomeromycetes</taxon>
        <taxon>Diversisporales</taxon>
        <taxon>Gigasporaceae</taxon>
        <taxon>Gigaspora</taxon>
    </lineage>
</organism>
<dbReference type="Proteomes" id="UP000789901">
    <property type="component" value="Unassembled WGS sequence"/>
</dbReference>
<reference evidence="1 2" key="1">
    <citation type="submission" date="2021-06" db="EMBL/GenBank/DDBJ databases">
        <authorList>
            <person name="Kallberg Y."/>
            <person name="Tangrot J."/>
            <person name="Rosling A."/>
        </authorList>
    </citation>
    <scope>NUCLEOTIDE SEQUENCE [LARGE SCALE GENOMIC DNA]</scope>
    <source>
        <strain evidence="1 2">120-4 pot B 10/14</strain>
    </source>
</reference>
<accession>A0ABN7XIT1</accession>
<feature type="non-terminal residue" evidence="1">
    <location>
        <position position="1"/>
    </location>
</feature>
<sequence length="146" mass="16706">IFTTLTNAKVYKEMFISFFNYVEILISQKFQFQHIYNNGLGCIIVDLDLAQAKGLGKALKTIVPSKKGKEHLEHIIKSSLEKFNEPKIQDWISFYKTPWILASLIQAYTKIPTDLWNSMPFDTNIAKSAHASVNREGTKLKLRVAI</sequence>
<evidence type="ECO:0000313" key="2">
    <source>
        <dbReference type="Proteomes" id="UP000789901"/>
    </source>
</evidence>